<organism evidence="1 2">
    <name type="scientific">Pontoporia blainvillei</name>
    <name type="common">Franciscana</name>
    <name type="synonym">Delphinus blainvillei</name>
    <dbReference type="NCBI Taxonomy" id="48723"/>
    <lineage>
        <taxon>Eukaryota</taxon>
        <taxon>Metazoa</taxon>
        <taxon>Chordata</taxon>
        <taxon>Craniata</taxon>
        <taxon>Vertebrata</taxon>
        <taxon>Euteleostomi</taxon>
        <taxon>Mammalia</taxon>
        <taxon>Eutheria</taxon>
        <taxon>Laurasiatheria</taxon>
        <taxon>Artiodactyla</taxon>
        <taxon>Whippomorpha</taxon>
        <taxon>Cetacea</taxon>
        <taxon>Odontoceti</taxon>
        <taxon>Pontoporiidae</taxon>
        <taxon>Pontoporia</taxon>
    </lineage>
</organism>
<dbReference type="EMBL" id="PGGH01003557">
    <property type="protein sequence ID" value="NIG57830.1"/>
    <property type="molecule type" value="Genomic_DNA"/>
</dbReference>
<accession>A0ABX0RZI8</accession>
<name>A0ABX0RZI8_PONBL</name>
<dbReference type="InterPro" id="IPR028103">
    <property type="entry name" value="Spatacsin"/>
</dbReference>
<dbReference type="Proteomes" id="UP001165941">
    <property type="component" value="Unassembled WGS sequence"/>
</dbReference>
<comment type="caution">
    <text evidence="1">The sequence shown here is derived from an EMBL/GenBank/DDBJ whole genome shotgun (WGS) entry which is preliminary data.</text>
</comment>
<proteinExistence type="predicted"/>
<dbReference type="PANTHER" id="PTHR13650:SF0">
    <property type="entry name" value="SPATACSIN"/>
    <property type="match status" value="1"/>
</dbReference>
<sequence length="290" mass="32730">MLQQCRTQYELGKLLQLFVGIEHLFSDGKTILTGPDVKKLCVLSQILKDTSIAINRVIITSYSLENFQHECRSILEKLETDGYFALARRVAELAELPVDNLVIEEITQEMQTLKHIDQWSLKQARIGFWKKCHENFEKNSISSRAASSFFSAQALTARECPAEEGPSSTEERHLLLTLAGHWLAQEDLVPLEELEELEKQIWLCRITQHTLRGSQEEIAPRCSQQTETSGELSFESLANVALVLHCRALASGEASVDDLHPDIHALLQSAELLEEEEEPGIPLRKVQSSK</sequence>
<reference evidence="1" key="1">
    <citation type="submission" date="2018-05" db="EMBL/GenBank/DDBJ databases">
        <authorList>
            <person name="Pedro S.L.S."/>
            <person name="Freitas R.C."/>
            <person name="Barreto A.S."/>
            <person name="Lima A.O.S."/>
        </authorList>
    </citation>
    <scope>NUCLEOTIDE SEQUENCE</scope>
    <source>
        <strain evidence="1">BP203</strain>
        <tissue evidence="1">Muscle</tissue>
    </source>
</reference>
<dbReference type="PANTHER" id="PTHR13650">
    <property type="entry name" value="SPATACSIN"/>
    <property type="match status" value="1"/>
</dbReference>
<evidence type="ECO:0000313" key="2">
    <source>
        <dbReference type="Proteomes" id="UP001165941"/>
    </source>
</evidence>
<keyword evidence="2" id="KW-1185">Reference proteome</keyword>
<protein>
    <submittedName>
        <fullName evidence="1">Spatacsin-like</fullName>
    </submittedName>
</protein>
<evidence type="ECO:0000313" key="1">
    <source>
        <dbReference type="EMBL" id="NIG57830.1"/>
    </source>
</evidence>
<gene>
    <name evidence="1" type="ORF">BU61_5116</name>
</gene>